<feature type="compositionally biased region" description="Basic and acidic residues" evidence="1">
    <location>
        <begin position="1090"/>
        <end position="1104"/>
    </location>
</feature>
<comment type="caution">
    <text evidence="3">The sequence shown here is derived from an EMBL/GenBank/DDBJ whole genome shotgun (WGS) entry which is preliminary data.</text>
</comment>
<evidence type="ECO:0000313" key="4">
    <source>
        <dbReference type="Proteomes" id="UP000265515"/>
    </source>
</evidence>
<dbReference type="Proteomes" id="UP000265515">
    <property type="component" value="Unassembled WGS sequence"/>
</dbReference>
<keyword evidence="4" id="KW-1185">Reference proteome</keyword>
<feature type="compositionally biased region" description="Basic and acidic residues" evidence="1">
    <location>
        <begin position="750"/>
        <end position="773"/>
    </location>
</feature>
<evidence type="ECO:0000259" key="2">
    <source>
        <dbReference type="Pfam" id="PF05699"/>
    </source>
</evidence>
<dbReference type="EMBL" id="BFEA01000001">
    <property type="protein sequence ID" value="GBG58817.1"/>
    <property type="molecule type" value="Genomic_DNA"/>
</dbReference>
<dbReference type="Pfam" id="PF05699">
    <property type="entry name" value="Dimer_Tnp_hAT"/>
    <property type="match status" value="1"/>
</dbReference>
<feature type="compositionally biased region" description="Basic and acidic residues" evidence="1">
    <location>
        <begin position="135"/>
        <end position="150"/>
    </location>
</feature>
<feature type="compositionally biased region" description="Gly residues" evidence="1">
    <location>
        <begin position="163"/>
        <end position="197"/>
    </location>
</feature>
<feature type="compositionally biased region" description="Basic and acidic residues" evidence="1">
    <location>
        <begin position="199"/>
        <end position="211"/>
    </location>
</feature>
<evidence type="ECO:0000313" key="3">
    <source>
        <dbReference type="EMBL" id="GBG58817.1"/>
    </source>
</evidence>
<evidence type="ECO:0000256" key="1">
    <source>
        <dbReference type="SAM" id="MobiDB-lite"/>
    </source>
</evidence>
<feature type="region of interest" description="Disordered" evidence="1">
    <location>
        <begin position="687"/>
        <end position="795"/>
    </location>
</feature>
<dbReference type="Gramene" id="GBG58817">
    <property type="protein sequence ID" value="GBG58817"/>
    <property type="gene ID" value="CBR_g218"/>
</dbReference>
<dbReference type="InterPro" id="IPR012337">
    <property type="entry name" value="RNaseH-like_sf"/>
</dbReference>
<proteinExistence type="predicted"/>
<dbReference type="SUPFAM" id="SSF53098">
    <property type="entry name" value="Ribonuclease H-like"/>
    <property type="match status" value="1"/>
</dbReference>
<organism evidence="3 4">
    <name type="scientific">Chara braunii</name>
    <name type="common">Braun's stonewort</name>
    <dbReference type="NCBI Taxonomy" id="69332"/>
    <lineage>
        <taxon>Eukaryota</taxon>
        <taxon>Viridiplantae</taxon>
        <taxon>Streptophyta</taxon>
        <taxon>Charophyceae</taxon>
        <taxon>Charales</taxon>
        <taxon>Characeae</taxon>
        <taxon>Chara</taxon>
    </lineage>
</organism>
<gene>
    <name evidence="3" type="ORF">CBR_g218</name>
</gene>
<dbReference type="AlphaFoldDB" id="A0A388JLY8"/>
<sequence length="1104" mass="121139">MAHRPEFVPNVEFENDPKPKHVIWKYVEKGQLFVSPSGADPKGNHELRCRLCGHRWVGNQSKATQHFNTVRDHDRCPHACVYILRDLQRAGIKLKGSLPISVREADREGELEFEHPLNWRLPGVVARQPPLVRARDLAQGRRGNGREERAPPAPAARQDGEGHSAGVGPSRGGGPSAGVGPSGTAGPSSGGGQGAGEGPSREGDECDEGGRAEHARARRFDPAGKMPCGAPYLEVGRRRREHEGAPRAPQDEQQWWRDRMLQRAREEGIPVPADLKEGLLGAAVEGRQAQHRVSKLTQTRLDDWDQHPMQYDLDMAYIRFFVGCGIPFNVARSEWYAALHDVYLSQFRDAYRPRQPRFELLRTTLLSMLYAELDERLRYHRESWSEGVTFMTDDWSTQANRPLCNYLVAGRLGGSLYRVEDMFGRERTGAGLYRRWRELVLEIGAQHVMRGTVRECILLENALDYIATQIDGGREGNEIGRVWSSLQDFHGKYPTAAHWGGPVGDAEIEQPDFDPVRWWRFKGGRHLTLRDVAMRCLGAWTTASPCERNWSTHDFVNTKRRNRLGVGQLEKLVFCHWNLKLLQSSHARGGFIGAGLPGVGLTDVERRAEDYSRYEPDEMEPGTYDPEEIEREANRLRRQSRGRRLARAAVALAQRIQQQGEDTVHGEDVIDDDVSWLSEPYRGDRFLDGEAPPTMSPAGRMLPPRAPLRDRGVPSRTPACEANSDSLRGDEFPDVSGAVGMDDGGWGDGHPPEANELREAARPLESDELREAALRPSSAGSIEGAPPPSAAPATDAAMHHDTLAPAAQGLPHAPADGGTTSAVPIFPSPHRAVEHDCQGRLIQRPGFMGPLDLWAASTISQDAERDLAAYLPRTLSDLPRVDLDAKAGGVECREPFGVEAAVGEAVATEGGAEREDIARALEGVGYSVEEIEQTLVGYPEGHRHSTHHPGMHTRQGVDCSYARASPLLPLPLLDPSLALDIAGAGSHSSLVTDAQGTGGQCSGLRDHDSPGTGLRRAVSPMDCGVHSTMPLPPRDPSFIIEPLRPFVGRKRKAVAATGQEGGRSTGRGRARGRPSGEERVVGEGGISAEGRWRGEGRGRGEGRP</sequence>
<accession>A0A388JLY8</accession>
<feature type="region of interest" description="Disordered" evidence="1">
    <location>
        <begin position="135"/>
        <end position="211"/>
    </location>
</feature>
<dbReference type="GO" id="GO:0046983">
    <property type="term" value="F:protein dimerization activity"/>
    <property type="evidence" value="ECO:0007669"/>
    <property type="project" value="InterPro"/>
</dbReference>
<feature type="region of interest" description="Disordered" evidence="1">
    <location>
        <begin position="1052"/>
        <end position="1104"/>
    </location>
</feature>
<reference evidence="3 4" key="1">
    <citation type="journal article" date="2018" name="Cell">
        <title>The Chara Genome: Secondary Complexity and Implications for Plant Terrestrialization.</title>
        <authorList>
            <person name="Nishiyama T."/>
            <person name="Sakayama H."/>
            <person name="Vries J.D."/>
            <person name="Buschmann H."/>
            <person name="Saint-Marcoux D."/>
            <person name="Ullrich K.K."/>
            <person name="Haas F.B."/>
            <person name="Vanderstraeten L."/>
            <person name="Becker D."/>
            <person name="Lang D."/>
            <person name="Vosolsobe S."/>
            <person name="Rombauts S."/>
            <person name="Wilhelmsson P.K.I."/>
            <person name="Janitza P."/>
            <person name="Kern R."/>
            <person name="Heyl A."/>
            <person name="Rumpler F."/>
            <person name="Villalobos L.I.A.C."/>
            <person name="Clay J.M."/>
            <person name="Skokan R."/>
            <person name="Toyoda A."/>
            <person name="Suzuki Y."/>
            <person name="Kagoshima H."/>
            <person name="Schijlen E."/>
            <person name="Tajeshwar N."/>
            <person name="Catarino B."/>
            <person name="Hetherington A.J."/>
            <person name="Saltykova A."/>
            <person name="Bonnot C."/>
            <person name="Breuninger H."/>
            <person name="Symeonidi A."/>
            <person name="Radhakrishnan G.V."/>
            <person name="Van Nieuwerburgh F."/>
            <person name="Deforce D."/>
            <person name="Chang C."/>
            <person name="Karol K.G."/>
            <person name="Hedrich R."/>
            <person name="Ulvskov P."/>
            <person name="Glockner G."/>
            <person name="Delwiche C.F."/>
            <person name="Petrasek J."/>
            <person name="Van de Peer Y."/>
            <person name="Friml J."/>
            <person name="Beilby M."/>
            <person name="Dolan L."/>
            <person name="Kohara Y."/>
            <person name="Sugano S."/>
            <person name="Fujiyama A."/>
            <person name="Delaux P.-M."/>
            <person name="Quint M."/>
            <person name="TheiBen G."/>
            <person name="Hagemann M."/>
            <person name="Harholt J."/>
            <person name="Dunand C."/>
            <person name="Zachgo S."/>
            <person name="Langdale J."/>
            <person name="Maumus F."/>
            <person name="Straeten D.V.D."/>
            <person name="Gould S.B."/>
            <person name="Rensing S.A."/>
        </authorList>
    </citation>
    <scope>NUCLEOTIDE SEQUENCE [LARGE SCALE GENOMIC DNA]</scope>
    <source>
        <strain evidence="3 4">S276</strain>
    </source>
</reference>
<dbReference type="InterPro" id="IPR008906">
    <property type="entry name" value="HATC_C_dom"/>
</dbReference>
<feature type="region of interest" description="Disordered" evidence="1">
    <location>
        <begin position="807"/>
        <end position="826"/>
    </location>
</feature>
<protein>
    <recommendedName>
        <fullName evidence="2">HAT C-terminal dimerisation domain-containing protein</fullName>
    </recommendedName>
</protein>
<feature type="domain" description="HAT C-terminal dimerisation" evidence="2">
    <location>
        <begin position="511"/>
        <end position="576"/>
    </location>
</feature>
<name>A0A388JLY8_CHABU</name>